<dbReference type="EMBL" id="CP097509">
    <property type="protein sequence ID" value="URE15320.1"/>
    <property type="molecule type" value="Genomic_DNA"/>
</dbReference>
<accession>A0A9E7KFB7</accession>
<evidence type="ECO:0000313" key="1">
    <source>
        <dbReference type="EMBL" id="URE15321.1"/>
    </source>
</evidence>
<dbReference type="AlphaFoldDB" id="A0A9E7KFB7"/>
<dbReference type="EMBL" id="CP097509">
    <property type="protein sequence ID" value="URE15321.1"/>
    <property type="molecule type" value="Genomic_DNA"/>
</dbReference>
<name>A0A9E7KFB7_9LILI</name>
<keyword evidence="2" id="KW-1185">Reference proteome</keyword>
<proteinExistence type="predicted"/>
<organism evidence="1 2">
    <name type="scientific">Musa troglodytarum</name>
    <name type="common">fe'i banana</name>
    <dbReference type="NCBI Taxonomy" id="320322"/>
    <lineage>
        <taxon>Eukaryota</taxon>
        <taxon>Viridiplantae</taxon>
        <taxon>Streptophyta</taxon>
        <taxon>Embryophyta</taxon>
        <taxon>Tracheophyta</taxon>
        <taxon>Spermatophyta</taxon>
        <taxon>Magnoliopsida</taxon>
        <taxon>Liliopsida</taxon>
        <taxon>Zingiberales</taxon>
        <taxon>Musaceae</taxon>
        <taxon>Musa</taxon>
    </lineage>
</organism>
<reference evidence="1" key="1">
    <citation type="submission" date="2022-05" db="EMBL/GenBank/DDBJ databases">
        <title>The Musa troglodytarum L. genome provides insights into the mechanism of non-climacteric behaviour and enrichment of carotenoids.</title>
        <authorList>
            <person name="Wang J."/>
        </authorList>
    </citation>
    <scope>NUCLEOTIDE SEQUENCE</scope>
    <source>
        <tissue evidence="1">Leaf</tissue>
    </source>
</reference>
<sequence length="203" mass="23306">MVLRSFGSIESYFDQLVDRNIGHLNRMICVRMETKLVLFISTTDSCCYSQKQSFRSVMAGSIVLYPDEAKGDAINDENLQILLLPPRIILQTPKQRKYASFPHRSKEKKTSPPLVFLFSGRSAPFKRSKMPLHQDFNMGFPPQAHEGLERSSLGFVHRHTWTPSPMTHVMVGREMTTTKLSTLVTLWLERKRPARVYKSCTLS</sequence>
<evidence type="ECO:0000313" key="2">
    <source>
        <dbReference type="Proteomes" id="UP001055439"/>
    </source>
</evidence>
<dbReference type="Proteomes" id="UP001055439">
    <property type="component" value="Chromosome 7"/>
</dbReference>
<gene>
    <name evidence="1" type="ORF">MUK42_03448</name>
</gene>
<protein>
    <submittedName>
        <fullName evidence="1">Uncharacterized protein</fullName>
    </submittedName>
</protein>